<feature type="domain" description="Sodium/calcium exchanger membrane region" evidence="11">
    <location>
        <begin position="58"/>
        <end position="218"/>
    </location>
</feature>
<dbReference type="GO" id="GO:0006874">
    <property type="term" value="P:intracellular calcium ion homeostasis"/>
    <property type="evidence" value="ECO:0000318"/>
    <property type="project" value="GO_Central"/>
</dbReference>
<protein>
    <recommendedName>
        <fullName evidence="10">Vacuolar calcium ion transporter</fullName>
    </recommendedName>
</protein>
<keyword evidence="4 10" id="KW-0109">Calcium transport</keyword>
<keyword evidence="6 10" id="KW-0106">Calcium</keyword>
<dbReference type="GO" id="GO:0015369">
    <property type="term" value="F:calcium:proton antiporter activity"/>
    <property type="evidence" value="ECO:0000318"/>
    <property type="project" value="GO_Central"/>
</dbReference>
<dbReference type="GO" id="GO:0012505">
    <property type="term" value="C:endomembrane system"/>
    <property type="evidence" value="ECO:0007669"/>
    <property type="project" value="UniProtKB-SubCell"/>
</dbReference>
<evidence type="ECO:0000313" key="12">
    <source>
        <dbReference type="EMBL" id="EGF79595.1"/>
    </source>
</evidence>
<comment type="similarity">
    <text evidence="2 10">Belongs to the Ca(2+):cation antiporter (CaCA) (TC 2.A.19) family.</text>
</comment>
<dbReference type="Pfam" id="PF01699">
    <property type="entry name" value="Na_Ca_ex"/>
    <property type="match status" value="2"/>
</dbReference>
<evidence type="ECO:0000256" key="7">
    <source>
        <dbReference type="ARBA" id="ARBA00022989"/>
    </source>
</evidence>
<feature type="domain" description="Sodium/calcium exchanger membrane region" evidence="11">
    <location>
        <begin position="253"/>
        <end position="394"/>
    </location>
</feature>
<feature type="transmembrane region" description="Helical" evidence="10">
    <location>
        <begin position="90"/>
        <end position="111"/>
    </location>
</feature>
<dbReference type="AlphaFoldDB" id="F4P6E5"/>
<dbReference type="FunCoup" id="F4P6E5">
    <property type="interactions" value="19"/>
</dbReference>
<gene>
    <name evidence="12" type="ORF">BATDEDRAFT_33427</name>
</gene>
<dbReference type="RefSeq" id="XP_006679972.1">
    <property type="nucleotide sequence ID" value="XM_006679909.1"/>
</dbReference>
<organism evidence="12 13">
    <name type="scientific">Batrachochytrium dendrobatidis (strain JAM81 / FGSC 10211)</name>
    <name type="common">Frog chytrid fungus</name>
    <dbReference type="NCBI Taxonomy" id="684364"/>
    <lineage>
        <taxon>Eukaryota</taxon>
        <taxon>Fungi</taxon>
        <taxon>Fungi incertae sedis</taxon>
        <taxon>Chytridiomycota</taxon>
        <taxon>Chytridiomycota incertae sedis</taxon>
        <taxon>Chytridiomycetes</taxon>
        <taxon>Rhizophydiales</taxon>
        <taxon>Rhizophydiales incertae sedis</taxon>
        <taxon>Batrachochytrium</taxon>
    </lineage>
</organism>
<evidence type="ECO:0000313" key="13">
    <source>
        <dbReference type="Proteomes" id="UP000007241"/>
    </source>
</evidence>
<dbReference type="InterPro" id="IPR004798">
    <property type="entry name" value="CAX-like"/>
</dbReference>
<dbReference type="InParanoid" id="F4P6E5"/>
<keyword evidence="10" id="KW-0050">Antiport</keyword>
<dbReference type="GeneID" id="18240198"/>
<comment type="function">
    <text evidence="10">Has a role in promoting intracellular calcium ion sequestration via the exchange of calcium ions for hydrogen ions across the vacuolar membrane. Involved also in manganese ion homeostasis via its uptake into the vacuole.</text>
</comment>
<dbReference type="EMBL" id="GL882886">
    <property type="protein sequence ID" value="EGF79595.1"/>
    <property type="molecule type" value="Genomic_DNA"/>
</dbReference>
<name>F4P6E5_BATDJ</name>
<dbReference type="OMA" id="NVPMTLN"/>
<dbReference type="OrthoDB" id="1699231at2759"/>
<keyword evidence="7 10" id="KW-1133">Transmembrane helix</keyword>
<feature type="transmembrane region" description="Helical" evidence="10">
    <location>
        <begin position="157"/>
        <end position="180"/>
    </location>
</feature>
<dbReference type="PANTHER" id="PTHR31503">
    <property type="entry name" value="VACUOLAR CALCIUM ION TRANSPORTER"/>
    <property type="match status" value="1"/>
</dbReference>
<feature type="transmembrane region" description="Helical" evidence="10">
    <location>
        <begin position="247"/>
        <end position="268"/>
    </location>
</feature>
<dbReference type="Proteomes" id="UP000007241">
    <property type="component" value="Unassembled WGS sequence"/>
</dbReference>
<evidence type="ECO:0000256" key="2">
    <source>
        <dbReference type="ARBA" id="ARBA00008170"/>
    </source>
</evidence>
<dbReference type="STRING" id="684364.F4P6E5"/>
<feature type="transmembrane region" description="Helical" evidence="10">
    <location>
        <begin position="200"/>
        <end position="219"/>
    </location>
</feature>
<evidence type="ECO:0000259" key="11">
    <source>
        <dbReference type="Pfam" id="PF01699"/>
    </source>
</evidence>
<evidence type="ECO:0000256" key="3">
    <source>
        <dbReference type="ARBA" id="ARBA00022448"/>
    </source>
</evidence>
<accession>F4P6E5</accession>
<evidence type="ECO:0000256" key="9">
    <source>
        <dbReference type="ARBA" id="ARBA00023136"/>
    </source>
</evidence>
<evidence type="ECO:0000256" key="5">
    <source>
        <dbReference type="ARBA" id="ARBA00022692"/>
    </source>
</evidence>
<evidence type="ECO:0000256" key="4">
    <source>
        <dbReference type="ARBA" id="ARBA00022568"/>
    </source>
</evidence>
<keyword evidence="13" id="KW-1185">Reference proteome</keyword>
<keyword evidence="9 10" id="KW-0472">Membrane</keyword>
<comment type="caution">
    <text evidence="10">Lacks conserved residue(s) required for the propagation of feature annotation.</text>
</comment>
<dbReference type="InterPro" id="IPR004713">
    <property type="entry name" value="CaH_exchang"/>
</dbReference>
<evidence type="ECO:0000256" key="8">
    <source>
        <dbReference type="ARBA" id="ARBA00023065"/>
    </source>
</evidence>
<feature type="transmembrane region" description="Helical" evidence="10">
    <location>
        <begin position="378"/>
        <end position="398"/>
    </location>
</feature>
<dbReference type="GO" id="GO:0070588">
    <property type="term" value="P:calcium ion transmembrane transport"/>
    <property type="evidence" value="ECO:0000318"/>
    <property type="project" value="GO_Central"/>
</dbReference>
<proteinExistence type="inferred from homology"/>
<keyword evidence="8 10" id="KW-0406">Ion transport</keyword>
<sequence length="401" mass="43075">MSSRPSDSEAVLVENAPHAEPTLMSSLKAVAFANFYFNLLLVFVPIAIIAGNLKWGDTVTFALNFIAIVPLAKMLDLGTDEVSKKVGQSIGALINASFGNAVELIIGVMALRQGLLTVVQSSLLGSILSNLLFVLGWCFFIGGMYHKTLVFSSRAANTAATLLAVTIFGFLIPAAFSLTISNNDPNHPAHKDSRLINVSHGTSLLLLIAYIAFLYFQLITHPHVYEPPRNIEAANDQEEEEEEEQSLLTMPVAIGVLVVSAVIIGFCAEYLVDSIEGLSKTVGISETFIGLIILPIVGNAAEHVSAVFAAARGKMDLAIGVALGSSMQIALFVTPVLVIAGWSMGMPLTLNFPIFDTVVLFVAILITNHLINDGESNWLEGFMLLVCYVIVAVAYYYIGDH</sequence>
<evidence type="ECO:0000256" key="1">
    <source>
        <dbReference type="ARBA" id="ARBA00004127"/>
    </source>
</evidence>
<dbReference type="HOGENOM" id="CLU_008721_2_1_1"/>
<keyword evidence="10" id="KW-0926">Vacuole</keyword>
<dbReference type="InterPro" id="IPR004837">
    <property type="entry name" value="NaCa_Exmemb"/>
</dbReference>
<keyword evidence="5 10" id="KW-0812">Transmembrane</keyword>
<feature type="transmembrane region" description="Helical" evidence="10">
    <location>
        <begin position="317"/>
        <end position="342"/>
    </location>
</feature>
<dbReference type="InterPro" id="IPR044880">
    <property type="entry name" value="NCX_ion-bd_dom_sf"/>
</dbReference>
<evidence type="ECO:0000256" key="6">
    <source>
        <dbReference type="ARBA" id="ARBA00022837"/>
    </source>
</evidence>
<feature type="transmembrane region" description="Helical" evidence="10">
    <location>
        <begin position="59"/>
        <end position="78"/>
    </location>
</feature>
<keyword evidence="3 10" id="KW-0813">Transport</keyword>
<feature type="transmembrane region" description="Helical" evidence="10">
    <location>
        <begin position="348"/>
        <end position="366"/>
    </location>
</feature>
<dbReference type="NCBIfam" id="TIGR00846">
    <property type="entry name" value="caca2"/>
    <property type="match status" value="1"/>
</dbReference>
<dbReference type="GO" id="GO:0000329">
    <property type="term" value="C:fungal-type vacuole membrane"/>
    <property type="evidence" value="ECO:0000318"/>
    <property type="project" value="GO_Central"/>
</dbReference>
<feature type="transmembrane region" description="Helical" evidence="10">
    <location>
        <begin position="35"/>
        <end position="53"/>
    </location>
</feature>
<dbReference type="FunFam" id="1.20.1420.30:FF:000011">
    <property type="entry name" value="Vacuolar calcium ion transporter"/>
    <property type="match status" value="1"/>
</dbReference>
<dbReference type="Gene3D" id="1.20.1420.30">
    <property type="entry name" value="NCX, central ion-binding region"/>
    <property type="match status" value="2"/>
</dbReference>
<comment type="subcellular location">
    <subcellularLocation>
        <location evidence="1">Endomembrane system</location>
        <topology evidence="1">Multi-pass membrane protein</topology>
    </subcellularLocation>
    <subcellularLocation>
        <location evidence="10">Vacuole membrane</location>
    </subcellularLocation>
</comment>
<evidence type="ECO:0000256" key="10">
    <source>
        <dbReference type="RuleBase" id="RU365028"/>
    </source>
</evidence>
<dbReference type="NCBIfam" id="TIGR00378">
    <property type="entry name" value="cax"/>
    <property type="match status" value="1"/>
</dbReference>
<feature type="transmembrane region" description="Helical" evidence="10">
    <location>
        <begin position="123"/>
        <end position="145"/>
    </location>
</feature>
<dbReference type="PANTHER" id="PTHR31503:SF22">
    <property type="entry name" value="VACUOLAR CALCIUM ION TRANSPORTER"/>
    <property type="match status" value="1"/>
</dbReference>
<reference evidence="12 13" key="1">
    <citation type="submission" date="2009-12" db="EMBL/GenBank/DDBJ databases">
        <title>The draft genome of Batrachochytrium dendrobatidis.</title>
        <authorList>
            <consortium name="US DOE Joint Genome Institute (JGI-PGF)"/>
            <person name="Kuo A."/>
            <person name="Salamov A."/>
            <person name="Schmutz J."/>
            <person name="Lucas S."/>
            <person name="Pitluck S."/>
            <person name="Rosenblum E."/>
            <person name="Stajich J."/>
            <person name="Eisen M."/>
            <person name="Grigoriev I.V."/>
        </authorList>
    </citation>
    <scope>NUCLEOTIDE SEQUENCE [LARGE SCALE GENOMIC DNA]</scope>
    <source>
        <strain evidence="13">JAM81 / FGSC 10211</strain>
    </source>
</reference>